<dbReference type="Pfam" id="PF00126">
    <property type="entry name" value="HTH_1"/>
    <property type="match status" value="1"/>
</dbReference>
<dbReference type="GO" id="GO:0003700">
    <property type="term" value="F:DNA-binding transcription factor activity"/>
    <property type="evidence" value="ECO:0007669"/>
    <property type="project" value="InterPro"/>
</dbReference>
<dbReference type="EMBL" id="WWCH01000001">
    <property type="protein sequence ID" value="MYM77968.1"/>
    <property type="molecule type" value="Genomic_DNA"/>
</dbReference>
<dbReference type="InterPro" id="IPR036390">
    <property type="entry name" value="WH_DNA-bd_sf"/>
</dbReference>
<feature type="domain" description="HTH lysR-type" evidence="5">
    <location>
        <begin position="2"/>
        <end position="59"/>
    </location>
</feature>
<dbReference type="Pfam" id="PF03466">
    <property type="entry name" value="LysR_substrate"/>
    <property type="match status" value="1"/>
</dbReference>
<sequence>MLDLYKLHAFVVVVEERNITHAANRLFIQQPPLTRLLKKLEQELGTQLLIRQPRGIEPTEAGLALFKEAQLLLEHARHIPQLVQDVSQGKTGQLNIGFTSSAGLHPLISLVLRSYREMYPAVQTKLEEAGSQKQLDWLISEKLDIAFLRAPISRDIGLKHLHILDEPMVVALPIGHPLTQKKKISLSNLSEENFVLYRRSSGQGLYDNILYSCYQAGFSPRIIQEAPRPTATLNLVAAGIGISIVPASMHNFWDHEIVYREFDDSIKLNAPIYLITRENENSAKVSNFIELMQKLLPTMTQV</sequence>
<reference evidence="7 11" key="1">
    <citation type="submission" date="2015-10" db="EMBL/GenBank/DDBJ databases">
        <title>The utility of whole genome sequencing in characterizing Acinetobacter epidemiology and analyzing hospital outbreaks.</title>
        <authorList>
            <person name="Ozer E.A."/>
            <person name="Fitzpatrick M.A."/>
            <person name="Hauser A.R."/>
        </authorList>
    </citation>
    <scope>NUCLEOTIDE SEQUENCE [LARGE SCALE GENOMIC DNA]</scope>
    <source>
        <strain evidence="7 11">ABBL059</strain>
    </source>
</reference>
<reference evidence="8" key="6">
    <citation type="submission" date="2023-01" db="EMBL/GenBank/DDBJ databases">
        <title>Genomic dissection of endemic carbapenem resistance: metallo-beta-lactamase gene dissemination through clonal, plasmid and integron transfer pathways.</title>
        <authorList>
            <person name="Macesic N."/>
        </authorList>
    </citation>
    <scope>NUCLEOTIDE SEQUENCE</scope>
    <source>
        <strain evidence="8">CPO519</strain>
    </source>
</reference>
<dbReference type="InterPro" id="IPR036388">
    <property type="entry name" value="WH-like_DNA-bd_sf"/>
</dbReference>
<dbReference type="EMBL" id="LN997846">
    <property type="protein sequence ID" value="CUW34888.1"/>
    <property type="molecule type" value="Genomic_DNA"/>
</dbReference>
<evidence type="ECO:0000256" key="1">
    <source>
        <dbReference type="ARBA" id="ARBA00009437"/>
    </source>
</evidence>
<evidence type="ECO:0000259" key="5">
    <source>
        <dbReference type="PROSITE" id="PS50931"/>
    </source>
</evidence>
<evidence type="ECO:0000313" key="10">
    <source>
        <dbReference type="EMBL" id="MYM77968.1"/>
    </source>
</evidence>
<reference evidence="10 13" key="3">
    <citation type="journal article" date="2017" name="Ann. Clin. Microbiol. Antimicrob.">
        <title>New eight genes identified at the clinical multidrug-resistant Acinetobacter baumannii DMS06669 strain in a Vietnam hospital.</title>
        <authorList>
            <person name="Si-Tuan N."/>
            <person name="Ngoc H.M."/>
            <person name="Hang P.T.T."/>
            <person name="Nguyen C."/>
            <person name="Van P.H."/>
            <person name="Huong N.T."/>
        </authorList>
    </citation>
    <scope>NUCLEOTIDE SEQUENCE [LARGE SCALE GENOMIC DNA]</scope>
    <source>
        <strain evidence="10 13">DMS06669</strain>
    </source>
</reference>
<evidence type="ECO:0000313" key="11">
    <source>
        <dbReference type="Proteomes" id="UP000051322"/>
    </source>
</evidence>
<dbReference type="GO" id="GO:0032993">
    <property type="term" value="C:protein-DNA complex"/>
    <property type="evidence" value="ECO:0007669"/>
    <property type="project" value="TreeGrafter"/>
</dbReference>
<dbReference type="PROSITE" id="PS50931">
    <property type="entry name" value="HTH_LYSR"/>
    <property type="match status" value="1"/>
</dbReference>
<accession>A0A3R9Z669</accession>
<keyword evidence="2" id="KW-0805">Transcription regulation</keyword>
<dbReference type="CDD" id="cd08451">
    <property type="entry name" value="PBP2_BudR"/>
    <property type="match status" value="1"/>
</dbReference>
<proteinExistence type="inferred from homology"/>
<name>A0A3R9Z669_ACIBA</name>
<dbReference type="InterPro" id="IPR037410">
    <property type="entry name" value="BudR_PBP2"/>
</dbReference>
<dbReference type="PRINTS" id="PR00039">
    <property type="entry name" value="HTHLYSR"/>
</dbReference>
<gene>
    <name evidence="6" type="ORF">ABR2091_1485</name>
    <name evidence="7" type="ORF">APD06_14755</name>
    <name evidence="10" type="ORF">GSE42_08500</name>
    <name evidence="9" type="ORF">P9867_007225</name>
    <name evidence="8" type="ORF">P9867_10630</name>
</gene>
<protein>
    <submittedName>
        <fullName evidence="6">HTH-type transcriptional regulator alsR (Als operon regulatoryprotein)</fullName>
    </submittedName>
    <submittedName>
        <fullName evidence="10">LysR family transcriptional regulator</fullName>
    </submittedName>
    <submittedName>
        <fullName evidence="8">LysR substrate-binding domain-containing protein</fullName>
    </submittedName>
</protein>
<dbReference type="Proteomes" id="UP000480763">
    <property type="component" value="Unassembled WGS sequence"/>
</dbReference>
<dbReference type="EMBL" id="LLFE01000116">
    <property type="protein sequence ID" value="KQD15189.1"/>
    <property type="molecule type" value="Genomic_DNA"/>
</dbReference>
<dbReference type="Proteomes" id="UP001174156">
    <property type="component" value="Unassembled WGS sequence"/>
</dbReference>
<evidence type="ECO:0000313" key="6">
    <source>
        <dbReference type="EMBL" id="CUW34888.1"/>
    </source>
</evidence>
<dbReference type="GO" id="GO:0003677">
    <property type="term" value="F:DNA binding"/>
    <property type="evidence" value="ECO:0007669"/>
    <property type="project" value="UniProtKB-KW"/>
</dbReference>
<dbReference type="InterPro" id="IPR000847">
    <property type="entry name" value="LysR_HTH_N"/>
</dbReference>
<dbReference type="SUPFAM" id="SSF53850">
    <property type="entry name" value="Periplasmic binding protein-like II"/>
    <property type="match status" value="1"/>
</dbReference>
<evidence type="ECO:0000256" key="3">
    <source>
        <dbReference type="ARBA" id="ARBA00023125"/>
    </source>
</evidence>
<reference evidence="9 14" key="5">
    <citation type="journal article" date="2023" name="Nat. Commun.">
        <title>Genomic dissection of endemic carbapenem resistance reveals metallo-beta-lactamase dissemination through clonal, plasmid and integron transfer.</title>
        <authorList>
            <person name="Macesic N."/>
            <person name="Hawkey J."/>
            <person name="Vezina B."/>
            <person name="Wisniewski J.A."/>
            <person name="Cottingham H."/>
            <person name="Blakeway L.V."/>
            <person name="Harshegyi T."/>
            <person name="Pragastis K."/>
            <person name="Badoordeen G.Z."/>
            <person name="Dennison A."/>
            <person name="Spelman D.W."/>
            <person name="Jenney A.W.J."/>
            <person name="Peleg A.Y."/>
        </authorList>
    </citation>
    <scope>NUCLEOTIDE SEQUENCE [LARGE SCALE GENOMIC DNA]</scope>
    <source>
        <strain evidence="9 14">CPO519</strain>
    </source>
</reference>
<dbReference type="AlphaFoldDB" id="A0A3R9Z669"/>
<evidence type="ECO:0000313" key="12">
    <source>
        <dbReference type="Proteomes" id="UP000066661"/>
    </source>
</evidence>
<evidence type="ECO:0000256" key="4">
    <source>
        <dbReference type="ARBA" id="ARBA00023163"/>
    </source>
</evidence>
<dbReference type="InterPro" id="IPR005119">
    <property type="entry name" value="LysR_subst-bd"/>
</dbReference>
<evidence type="ECO:0000313" key="7">
    <source>
        <dbReference type="EMBL" id="KQD15189.1"/>
    </source>
</evidence>
<reference evidence="10" key="4">
    <citation type="submission" date="2019-12" db="EMBL/GenBank/DDBJ databases">
        <authorList>
            <person name="Nguyen S.-T."/>
        </authorList>
    </citation>
    <scope>NUCLEOTIDE SEQUENCE</scope>
    <source>
        <strain evidence="10">DMS06669</strain>
    </source>
</reference>
<dbReference type="FunFam" id="1.10.10.10:FF:000001">
    <property type="entry name" value="LysR family transcriptional regulator"/>
    <property type="match status" value="1"/>
</dbReference>
<dbReference type="RefSeq" id="WP_000886384.1">
    <property type="nucleotide sequence ID" value="NZ_AP024802.1"/>
</dbReference>
<keyword evidence="4" id="KW-0804">Transcription</keyword>
<reference evidence="9" key="7">
    <citation type="submission" date="2024-01" db="EMBL/GenBank/DDBJ databases">
        <authorList>
            <person name="Macesic N."/>
        </authorList>
    </citation>
    <scope>NUCLEOTIDE SEQUENCE</scope>
    <source>
        <strain evidence="9">CPO519</strain>
    </source>
</reference>
<evidence type="ECO:0000313" key="14">
    <source>
        <dbReference type="Proteomes" id="UP001174156"/>
    </source>
</evidence>
<dbReference type="Proteomes" id="UP000066661">
    <property type="component" value="Chromosome I"/>
</dbReference>
<organism evidence="10 13">
    <name type="scientific">Acinetobacter baumannii</name>
    <dbReference type="NCBI Taxonomy" id="470"/>
    <lineage>
        <taxon>Bacteria</taxon>
        <taxon>Pseudomonadati</taxon>
        <taxon>Pseudomonadota</taxon>
        <taxon>Gammaproteobacteria</taxon>
        <taxon>Moraxellales</taxon>
        <taxon>Moraxellaceae</taxon>
        <taxon>Acinetobacter</taxon>
        <taxon>Acinetobacter calcoaceticus/baumannii complex</taxon>
    </lineage>
</organism>
<dbReference type="EMBL" id="JARTMM010000035">
    <property type="protein sequence ID" value="MDK4882138.1"/>
    <property type="molecule type" value="Genomic_DNA"/>
</dbReference>
<dbReference type="Proteomes" id="UP000051322">
    <property type="component" value="Unassembled WGS sequence"/>
</dbReference>
<dbReference type="EMBL" id="JARTMM020000001">
    <property type="protein sequence ID" value="MEC5496317.1"/>
    <property type="molecule type" value="Genomic_DNA"/>
</dbReference>
<dbReference type="SUPFAM" id="SSF46785">
    <property type="entry name" value="Winged helix' DNA-binding domain"/>
    <property type="match status" value="1"/>
</dbReference>
<dbReference type="Gene3D" id="1.10.10.10">
    <property type="entry name" value="Winged helix-like DNA-binding domain superfamily/Winged helix DNA-binding domain"/>
    <property type="match status" value="1"/>
</dbReference>
<evidence type="ECO:0000313" key="9">
    <source>
        <dbReference type="EMBL" id="MEC5496317.1"/>
    </source>
</evidence>
<comment type="similarity">
    <text evidence="1">Belongs to the LysR transcriptional regulatory family.</text>
</comment>
<reference evidence="6 12" key="2">
    <citation type="submission" date="2015-12" db="EMBL/GenBank/DDBJ databases">
        <authorList>
            <person name="Wibberg D."/>
        </authorList>
    </citation>
    <scope>NUCLEOTIDE SEQUENCE [LARGE SCALE GENOMIC DNA]</scope>
    <source>
        <strain evidence="6">R2091</strain>
    </source>
</reference>
<dbReference type="PANTHER" id="PTHR30346:SF30">
    <property type="entry name" value="SMALL NEUTRAL PROTEASE REGULATORY PROTEIN"/>
    <property type="match status" value="1"/>
</dbReference>
<dbReference type="PANTHER" id="PTHR30346">
    <property type="entry name" value="TRANSCRIPTIONAL DUAL REGULATOR HCAR-RELATED"/>
    <property type="match status" value="1"/>
</dbReference>
<evidence type="ECO:0000313" key="13">
    <source>
        <dbReference type="Proteomes" id="UP000480763"/>
    </source>
</evidence>
<evidence type="ECO:0000313" key="8">
    <source>
        <dbReference type="EMBL" id="MDK4882138.1"/>
    </source>
</evidence>
<evidence type="ECO:0000256" key="2">
    <source>
        <dbReference type="ARBA" id="ARBA00023015"/>
    </source>
</evidence>
<keyword evidence="3" id="KW-0238">DNA-binding</keyword>
<dbReference type="Gene3D" id="3.40.190.10">
    <property type="entry name" value="Periplasmic binding protein-like II"/>
    <property type="match status" value="2"/>
</dbReference>